<protein>
    <submittedName>
        <fullName evidence="1">Uncharacterized protein</fullName>
    </submittedName>
</protein>
<sequence length="69" mass="7920">MDSPGHLAMHLSRMLIYQIWDAAQMFNTDAYLMEINKPDGKRDKDSDKNNTSVISHKLDAVVMQAVLWL</sequence>
<dbReference type="EMBL" id="JARK01001547">
    <property type="protein sequence ID" value="EYB90991.1"/>
    <property type="molecule type" value="Genomic_DNA"/>
</dbReference>
<evidence type="ECO:0000313" key="2">
    <source>
        <dbReference type="Proteomes" id="UP000024635"/>
    </source>
</evidence>
<proteinExistence type="predicted"/>
<reference evidence="2" key="1">
    <citation type="journal article" date="2015" name="Nat. Genet.">
        <title>The genome and transcriptome of the zoonotic hookworm Ancylostoma ceylanicum identify infection-specific gene families.</title>
        <authorList>
            <person name="Schwarz E.M."/>
            <person name="Hu Y."/>
            <person name="Antoshechkin I."/>
            <person name="Miller M.M."/>
            <person name="Sternberg P.W."/>
            <person name="Aroian R.V."/>
        </authorList>
    </citation>
    <scope>NUCLEOTIDE SEQUENCE</scope>
    <source>
        <strain evidence="2">HY135</strain>
    </source>
</reference>
<keyword evidence="2" id="KW-1185">Reference proteome</keyword>
<accession>A0A016SKX9</accession>
<dbReference type="Proteomes" id="UP000024635">
    <property type="component" value="Unassembled WGS sequence"/>
</dbReference>
<dbReference type="AlphaFoldDB" id="A0A016SKX9"/>
<name>A0A016SKX9_9BILA</name>
<gene>
    <name evidence="1" type="primary">Acey_s0211.g2179</name>
    <name evidence="1" type="ORF">Y032_0211g2179</name>
</gene>
<organism evidence="1 2">
    <name type="scientific">Ancylostoma ceylanicum</name>
    <dbReference type="NCBI Taxonomy" id="53326"/>
    <lineage>
        <taxon>Eukaryota</taxon>
        <taxon>Metazoa</taxon>
        <taxon>Ecdysozoa</taxon>
        <taxon>Nematoda</taxon>
        <taxon>Chromadorea</taxon>
        <taxon>Rhabditida</taxon>
        <taxon>Rhabditina</taxon>
        <taxon>Rhabditomorpha</taxon>
        <taxon>Strongyloidea</taxon>
        <taxon>Ancylostomatidae</taxon>
        <taxon>Ancylostomatinae</taxon>
        <taxon>Ancylostoma</taxon>
    </lineage>
</organism>
<comment type="caution">
    <text evidence="1">The sequence shown here is derived from an EMBL/GenBank/DDBJ whole genome shotgun (WGS) entry which is preliminary data.</text>
</comment>
<evidence type="ECO:0000313" key="1">
    <source>
        <dbReference type="EMBL" id="EYB90991.1"/>
    </source>
</evidence>